<keyword evidence="1" id="KW-0472">Membrane</keyword>
<dbReference type="PANTHER" id="PTHR42925:SF1">
    <property type="entry name" value="VIRULENCE FACTOR MVIN"/>
    <property type="match status" value="1"/>
</dbReference>
<dbReference type="RefSeq" id="WP_179633315.1">
    <property type="nucleotide sequence ID" value="NZ_JACCFH010000001.1"/>
</dbReference>
<feature type="transmembrane region" description="Helical" evidence="1">
    <location>
        <begin position="380"/>
        <end position="402"/>
    </location>
</feature>
<evidence type="ECO:0000313" key="2">
    <source>
        <dbReference type="EMBL" id="NYG32423.1"/>
    </source>
</evidence>
<keyword evidence="1" id="KW-0812">Transmembrane</keyword>
<proteinExistence type="predicted"/>
<dbReference type="EMBL" id="JACCFH010000001">
    <property type="protein sequence ID" value="NYG32423.1"/>
    <property type="molecule type" value="Genomic_DNA"/>
</dbReference>
<comment type="caution">
    <text evidence="2">The sequence shown here is derived from an EMBL/GenBank/DDBJ whole genome shotgun (WGS) entry which is preliminary data.</text>
</comment>
<reference evidence="2 3" key="1">
    <citation type="submission" date="2020-07" db="EMBL/GenBank/DDBJ databases">
        <title>Genomic Encyclopedia of Archaeal and Bacterial Type Strains, Phase II (KMG-II): from individual species to whole genera.</title>
        <authorList>
            <person name="Goeker M."/>
        </authorList>
    </citation>
    <scope>NUCLEOTIDE SEQUENCE [LARGE SCALE GENOMIC DNA]</scope>
    <source>
        <strain evidence="2 3">DSM 21226</strain>
    </source>
</reference>
<keyword evidence="1" id="KW-1133">Transmembrane helix</keyword>
<dbReference type="Proteomes" id="UP000518288">
    <property type="component" value="Unassembled WGS sequence"/>
</dbReference>
<dbReference type="GO" id="GO:0042910">
    <property type="term" value="F:xenobiotic transmembrane transporter activity"/>
    <property type="evidence" value="ECO:0007669"/>
    <property type="project" value="InterPro"/>
</dbReference>
<accession>A0A7Y9QZ19</accession>
<protein>
    <submittedName>
        <fullName evidence="2">Putative MATE family efflux protein</fullName>
    </submittedName>
</protein>
<dbReference type="Pfam" id="PF01554">
    <property type="entry name" value="MatE"/>
    <property type="match status" value="2"/>
</dbReference>
<feature type="transmembrane region" description="Helical" evidence="1">
    <location>
        <begin position="246"/>
        <end position="267"/>
    </location>
</feature>
<organism evidence="2 3">
    <name type="scientific">Sphaerotilus montanus</name>
    <dbReference type="NCBI Taxonomy" id="522889"/>
    <lineage>
        <taxon>Bacteria</taxon>
        <taxon>Pseudomonadati</taxon>
        <taxon>Pseudomonadota</taxon>
        <taxon>Betaproteobacteria</taxon>
        <taxon>Burkholderiales</taxon>
        <taxon>Sphaerotilaceae</taxon>
        <taxon>Sphaerotilus</taxon>
    </lineage>
</organism>
<feature type="transmembrane region" description="Helical" evidence="1">
    <location>
        <begin position="319"/>
        <end position="340"/>
    </location>
</feature>
<dbReference type="InterPro" id="IPR047135">
    <property type="entry name" value="YsiQ"/>
</dbReference>
<keyword evidence="3" id="KW-1185">Reference proteome</keyword>
<feature type="transmembrane region" description="Helical" evidence="1">
    <location>
        <begin position="159"/>
        <end position="177"/>
    </location>
</feature>
<feature type="transmembrane region" description="Helical" evidence="1">
    <location>
        <begin position="279"/>
        <end position="299"/>
    </location>
</feature>
<dbReference type="InterPro" id="IPR002528">
    <property type="entry name" value="MATE_fam"/>
</dbReference>
<dbReference type="CDD" id="cd13134">
    <property type="entry name" value="MATE_like_8"/>
    <property type="match status" value="1"/>
</dbReference>
<dbReference type="GO" id="GO:0015297">
    <property type="term" value="F:antiporter activity"/>
    <property type="evidence" value="ECO:0007669"/>
    <property type="project" value="InterPro"/>
</dbReference>
<dbReference type="PANTHER" id="PTHR42925">
    <property type="entry name" value="MULTIDRUG AND TOXIN EFFLUX PROTEIN MATE FAMILY"/>
    <property type="match status" value="1"/>
</dbReference>
<evidence type="ECO:0000313" key="3">
    <source>
        <dbReference type="Proteomes" id="UP000518288"/>
    </source>
</evidence>
<sequence length="455" mass="48942">MNTHARPRLNAIAGPILGEFLVGMSVAMAGLWLASQTSDVAAGAFGMSNQVMETLFVLFRVLAIGVGAGITQAVGGQRPEAARRTALVGLGASTWAGAFVAGWMLLANEWTLDVLNAPSGVSLLAAPYLQALALAMVLEAYNLTMAAILRAHLHARDTLLVMLVMHSVHLGLAFVLMRGVGSWDGLGLYGYAVGLVVSRVVGLVMHLRFWRLRLQLVPHRRDWWVCPVRSLMPVLRTGVPAASLELVYRIGFMMSLAAAAKLGVPALAAQAYTLQTLKYVMLVSLSIGWACEIMVGHLVGAGEFRTAHQLVRKGLRNGMLASGALALLAAASAPWLMRAFTRDPEVIAAAQTLLWIAFALETGRVANIVVLGALRATGDVVYPVAASMASLILVLGVGSVVLSRYFGLPGIFIAYAADEWIRGTILYHRWTTHGWVQHAREIYQRMRTPGAETRF</sequence>
<gene>
    <name evidence="2" type="ORF">BDD16_001409</name>
</gene>
<feature type="transmembrane region" description="Helical" evidence="1">
    <location>
        <begin position="86"/>
        <end position="106"/>
    </location>
</feature>
<feature type="transmembrane region" description="Helical" evidence="1">
    <location>
        <begin position="54"/>
        <end position="74"/>
    </location>
</feature>
<feature type="transmembrane region" description="Helical" evidence="1">
    <location>
        <begin position="189"/>
        <end position="210"/>
    </location>
</feature>
<dbReference type="AlphaFoldDB" id="A0A7Y9QZ19"/>
<dbReference type="GO" id="GO:0016020">
    <property type="term" value="C:membrane"/>
    <property type="evidence" value="ECO:0007669"/>
    <property type="project" value="InterPro"/>
</dbReference>
<feature type="transmembrane region" description="Helical" evidence="1">
    <location>
        <begin position="352"/>
        <end position="374"/>
    </location>
</feature>
<feature type="transmembrane region" description="Helical" evidence="1">
    <location>
        <begin position="126"/>
        <end position="147"/>
    </location>
</feature>
<evidence type="ECO:0000256" key="1">
    <source>
        <dbReference type="SAM" id="Phobius"/>
    </source>
</evidence>
<feature type="transmembrane region" description="Helical" evidence="1">
    <location>
        <begin position="12"/>
        <end position="34"/>
    </location>
</feature>
<name>A0A7Y9QZ19_9BURK</name>